<dbReference type="Gene3D" id="3.30.70.100">
    <property type="match status" value="4"/>
</dbReference>
<dbReference type="GO" id="GO:0043682">
    <property type="term" value="F:P-type divalent copper transporter activity"/>
    <property type="evidence" value="ECO:0007669"/>
    <property type="project" value="TreeGrafter"/>
</dbReference>
<dbReference type="InterPro" id="IPR018303">
    <property type="entry name" value="ATPase_P-typ_P_site"/>
</dbReference>
<feature type="transmembrane region" description="Helical" evidence="13">
    <location>
        <begin position="458"/>
        <end position="481"/>
    </location>
</feature>
<dbReference type="GO" id="GO:0005507">
    <property type="term" value="F:copper ion binding"/>
    <property type="evidence" value="ECO:0007669"/>
    <property type="project" value="TreeGrafter"/>
</dbReference>
<dbReference type="SUPFAM" id="SSF81665">
    <property type="entry name" value="Calcium ATPase, transmembrane domain M"/>
    <property type="match status" value="1"/>
</dbReference>
<dbReference type="PROSITE" id="PS50846">
    <property type="entry name" value="HMA_2"/>
    <property type="match status" value="4"/>
</dbReference>
<keyword evidence="9" id="KW-1278">Translocase</keyword>
<dbReference type="GO" id="GO:0016887">
    <property type="term" value="F:ATP hydrolysis activity"/>
    <property type="evidence" value="ECO:0007669"/>
    <property type="project" value="InterPro"/>
</dbReference>
<evidence type="ECO:0000313" key="18">
    <source>
        <dbReference type="Proteomes" id="UP000277580"/>
    </source>
</evidence>
<evidence type="ECO:0000313" key="17">
    <source>
        <dbReference type="EMBL" id="RPB14200.1"/>
    </source>
</evidence>
<organism evidence="17 18">
    <name type="scientific">Morchella conica CCBAS932</name>
    <dbReference type="NCBI Taxonomy" id="1392247"/>
    <lineage>
        <taxon>Eukaryota</taxon>
        <taxon>Fungi</taxon>
        <taxon>Dikarya</taxon>
        <taxon>Ascomycota</taxon>
        <taxon>Pezizomycotina</taxon>
        <taxon>Pezizomycetes</taxon>
        <taxon>Pezizales</taxon>
        <taxon>Morchellaceae</taxon>
        <taxon>Morchella</taxon>
    </lineage>
</organism>
<evidence type="ECO:0000256" key="9">
    <source>
        <dbReference type="ARBA" id="ARBA00022967"/>
    </source>
</evidence>
<dbReference type="Pfam" id="PF00122">
    <property type="entry name" value="E1-E2_ATPase"/>
    <property type="match status" value="1"/>
</dbReference>
<evidence type="ECO:0000256" key="2">
    <source>
        <dbReference type="ARBA" id="ARBA00006024"/>
    </source>
</evidence>
<evidence type="ECO:0000256" key="5">
    <source>
        <dbReference type="ARBA" id="ARBA00022692"/>
    </source>
</evidence>
<dbReference type="InterPro" id="IPR023298">
    <property type="entry name" value="ATPase_P-typ_TM_dom_sf"/>
</dbReference>
<keyword evidence="4" id="KW-0813">Transport</keyword>
<evidence type="ECO:0000256" key="3">
    <source>
        <dbReference type="ARBA" id="ARBA00012517"/>
    </source>
</evidence>
<dbReference type="InterPro" id="IPR036163">
    <property type="entry name" value="HMA_dom_sf"/>
</dbReference>
<dbReference type="Pfam" id="PF00403">
    <property type="entry name" value="HMA"/>
    <property type="match status" value="3"/>
</dbReference>
<comment type="similarity">
    <text evidence="2 13">Belongs to the cation transport ATPase (P-type) (TC 3.A.3) family. Type IB subfamily.</text>
</comment>
<dbReference type="PANTHER" id="PTHR43520">
    <property type="entry name" value="ATP7, ISOFORM B"/>
    <property type="match status" value="1"/>
</dbReference>
<dbReference type="EMBL" id="ML119119">
    <property type="protein sequence ID" value="RPB14200.1"/>
    <property type="molecule type" value="Genomic_DNA"/>
</dbReference>
<feature type="transmembrane region" description="Helical" evidence="13">
    <location>
        <begin position="702"/>
        <end position="723"/>
    </location>
</feature>
<dbReference type="SFLD" id="SFLDS00003">
    <property type="entry name" value="Haloacid_Dehalogenase"/>
    <property type="match status" value="1"/>
</dbReference>
<dbReference type="NCBIfam" id="TIGR01494">
    <property type="entry name" value="ATPase_P-type"/>
    <property type="match status" value="2"/>
</dbReference>
<feature type="region of interest" description="Disordered" evidence="15">
    <location>
        <begin position="106"/>
        <end position="126"/>
    </location>
</feature>
<dbReference type="PANTHER" id="PTHR43520:SF8">
    <property type="entry name" value="P-TYPE CU(+) TRANSPORTER"/>
    <property type="match status" value="1"/>
</dbReference>
<evidence type="ECO:0000259" key="16">
    <source>
        <dbReference type="PROSITE" id="PS50846"/>
    </source>
</evidence>
<evidence type="ECO:0000256" key="13">
    <source>
        <dbReference type="RuleBase" id="RU362081"/>
    </source>
</evidence>
<dbReference type="SUPFAM" id="SSF55008">
    <property type="entry name" value="HMA, heavy metal-associated domain"/>
    <property type="match status" value="4"/>
</dbReference>
<evidence type="ECO:0000256" key="11">
    <source>
        <dbReference type="ARBA" id="ARBA00023136"/>
    </source>
</evidence>
<dbReference type="SFLD" id="SFLDF00027">
    <property type="entry name" value="p-type_atpase"/>
    <property type="match status" value="1"/>
</dbReference>
<feature type="coiled-coil region" evidence="14">
    <location>
        <begin position="392"/>
        <end position="419"/>
    </location>
</feature>
<proteinExistence type="inferred from homology"/>
<dbReference type="PROSITE" id="PS01229">
    <property type="entry name" value="COF_2"/>
    <property type="match status" value="1"/>
</dbReference>
<dbReference type="InterPro" id="IPR036412">
    <property type="entry name" value="HAD-like_sf"/>
</dbReference>
<feature type="transmembrane region" description="Helical" evidence="13">
    <location>
        <begin position="743"/>
        <end position="765"/>
    </location>
</feature>
<keyword evidence="18" id="KW-1185">Reference proteome</keyword>
<keyword evidence="6 13" id="KW-0479">Metal-binding</keyword>
<evidence type="ECO:0000256" key="4">
    <source>
        <dbReference type="ARBA" id="ARBA00022448"/>
    </source>
</evidence>
<dbReference type="GO" id="GO:0055070">
    <property type="term" value="P:copper ion homeostasis"/>
    <property type="evidence" value="ECO:0007669"/>
    <property type="project" value="TreeGrafter"/>
</dbReference>
<dbReference type="AlphaFoldDB" id="A0A3N4KUL8"/>
<dbReference type="GO" id="GO:0140581">
    <property type="term" value="F:P-type monovalent copper transporter activity"/>
    <property type="evidence" value="ECO:0007669"/>
    <property type="project" value="UniProtKB-EC"/>
</dbReference>
<dbReference type="OrthoDB" id="432719at2759"/>
<evidence type="ECO:0000256" key="1">
    <source>
        <dbReference type="ARBA" id="ARBA00004127"/>
    </source>
</evidence>
<dbReference type="EC" id="7.2.2.8" evidence="3"/>
<feature type="region of interest" description="Disordered" evidence="15">
    <location>
        <begin position="1"/>
        <end position="24"/>
    </location>
</feature>
<dbReference type="InterPro" id="IPR001757">
    <property type="entry name" value="P_typ_ATPase"/>
</dbReference>
<feature type="transmembrane region" description="Helical" evidence="13">
    <location>
        <begin position="502"/>
        <end position="521"/>
    </location>
</feature>
<gene>
    <name evidence="17" type="ORF">P167DRAFT_544111</name>
</gene>
<dbReference type="InterPro" id="IPR006121">
    <property type="entry name" value="HMA_dom"/>
</dbReference>
<dbReference type="NCBIfam" id="TIGR01525">
    <property type="entry name" value="ATPase-IB_hvy"/>
    <property type="match status" value="1"/>
</dbReference>
<dbReference type="InterPro" id="IPR027256">
    <property type="entry name" value="P-typ_ATPase_IB"/>
</dbReference>
<feature type="transmembrane region" description="Helical" evidence="13">
    <location>
        <begin position="1119"/>
        <end position="1138"/>
    </location>
</feature>
<feature type="transmembrane region" description="Helical" evidence="13">
    <location>
        <begin position="533"/>
        <end position="551"/>
    </location>
</feature>
<dbReference type="FunFam" id="3.30.70.100:FF:000001">
    <property type="entry name" value="ATPase copper transporting beta"/>
    <property type="match status" value="3"/>
</dbReference>
<dbReference type="CDD" id="cd00371">
    <property type="entry name" value="HMA"/>
    <property type="match status" value="3"/>
</dbReference>
<sequence>MARERDDADRPLMDLDVEEKGQEREPRMVQTTVAVEGMTCGACTSAIEGGFKNRDGVTSFTVSLITERAVAVHDADKISAEKIAEIWSDKGVRIDDRGFDARLVSSDPVGGAAQPRQKKKKQEQERGGLVQTTVAVEGMTCGACTSAIEGGFKNVAGVQSFTVSLITERAVAVHDPGVLSAEKIAEMWVVAADLLLVVVVVVGFIEDRGFDARLISSEAVGGAAAAAGGMMKEQAISMATTTIAVEGMTCGACTSSVEGGFKNVAGIVSFTVSLVMERAVAVHDPSVISPEKVAEMLCVGTCRIEDCGFGAKIISTAMSGGNDDSEKNAKIDTVIFKIFGLNSGEDAVALENALSAHQGVCDAAVTFENSRAKIEYFTSLTGVRNLVEIVESHNLNALMADMEDNNAQLESLAKTKEITEWRKAFQFSVGFAVPVFFISMIIPMFFKGVDQYLGAYELPIPGLFVGDLVCLVLTVPVQFGVGARFYRSAFKSLRHGSATMDVLVVLGTSAAFFFSILAMVMSILCPPHSKPSTVFDTSTMLITFITLGRYLENRAKGQTSKALSRLMSLAPSMATIYVDPEKAGIQADASTDNTNTAEERTIPTELIQVGDIVIVRPGEKIPADGSVVTGESYVDESMVTGEAMPILKRKGEMLIGGTVNGAGRLDFRVTRAGRDTQLAQIVKLVQEAQTSRAPIQRMADIVAGYFVPSVICLGLVTFIGWMVLAHVLKNPPAIFKQAASGGTFMVCLKLCISVIVFACPCALGLSTPTAVMVGTGVGAEQGILVKGGAALETATRITQVVLDKTGTLTVGHMTATLSKRAGTWGSSRRETELWWLLVGITEAGSEHPVGRAITSAAREALGLGPEGVLDGSIGEFRAVVGRGVEAMVKPASERANYKVLIGNTKYLEENSVVVPVEAERQAKGLGASQVDEDGKVKGRTYVFVAIDGEYAGLIALSDEVKKDARYAVDALRRLGVKIAMVTGDQMVTALQVAKEVGIDADMVWAGVSPDEKQDIVKNMKMQGEIVAMVGDGINDSPALATANVGIAMASGTDVAMEAADIVLMRPQSLLDIPAALHLARTIFTRIKLNLVWACCYNLIGLPFAMGFFLPVGLHLHPMAAGAAMAASSVSVVGSSLLLRLWKRPRWMTVEGVEEEERRAAWRGKGGKWGSGWWRGGWRGAQRGDVPLADLGDV</sequence>
<keyword evidence="5 13" id="KW-0812">Transmembrane</keyword>
<feature type="domain" description="HMA" evidence="16">
    <location>
        <begin position="130"/>
        <end position="213"/>
    </location>
</feature>
<dbReference type="CDD" id="cd02094">
    <property type="entry name" value="P-type_ATPase_Cu-like"/>
    <property type="match status" value="1"/>
</dbReference>
<dbReference type="FunFam" id="2.70.150.10:FF:000002">
    <property type="entry name" value="Copper-transporting ATPase 1, putative"/>
    <property type="match status" value="1"/>
</dbReference>
<keyword evidence="11 13" id="KW-0472">Membrane</keyword>
<dbReference type="Gene3D" id="2.70.150.10">
    <property type="entry name" value="Calcium-transporting ATPase, cytoplasmic transduction domain A"/>
    <property type="match status" value="1"/>
</dbReference>
<dbReference type="PRINTS" id="PR00120">
    <property type="entry name" value="HATPASE"/>
</dbReference>
<accession>A0A3N4KUL8</accession>
<dbReference type="GO" id="GO:0016020">
    <property type="term" value="C:membrane"/>
    <property type="evidence" value="ECO:0007669"/>
    <property type="project" value="UniProtKB-SubCell"/>
</dbReference>
<dbReference type="Gene3D" id="3.40.1110.10">
    <property type="entry name" value="Calcium-transporting ATPase, cytoplasmic domain N"/>
    <property type="match status" value="1"/>
</dbReference>
<dbReference type="GO" id="GO:0012505">
    <property type="term" value="C:endomembrane system"/>
    <property type="evidence" value="ECO:0007669"/>
    <property type="project" value="UniProtKB-SubCell"/>
</dbReference>
<evidence type="ECO:0000256" key="14">
    <source>
        <dbReference type="SAM" id="Coils"/>
    </source>
</evidence>
<evidence type="ECO:0000256" key="8">
    <source>
        <dbReference type="ARBA" id="ARBA00022840"/>
    </source>
</evidence>
<feature type="domain" description="HMA" evidence="16">
    <location>
        <begin position="332"/>
        <end position="398"/>
    </location>
</feature>
<keyword evidence="8 13" id="KW-0067">ATP-binding</keyword>
<dbReference type="PROSITE" id="PS00154">
    <property type="entry name" value="ATPASE_E1_E2"/>
    <property type="match status" value="1"/>
</dbReference>
<dbReference type="InterPro" id="IPR023214">
    <property type="entry name" value="HAD_sf"/>
</dbReference>
<dbReference type="InterPro" id="IPR023299">
    <property type="entry name" value="ATPase_P-typ_cyto_dom_N"/>
</dbReference>
<feature type="transmembrane region" description="Helical" evidence="13">
    <location>
        <begin position="1090"/>
        <end position="1113"/>
    </location>
</feature>
<feature type="transmembrane region" description="Helical" evidence="13">
    <location>
        <begin position="424"/>
        <end position="446"/>
    </location>
</feature>
<evidence type="ECO:0000256" key="10">
    <source>
        <dbReference type="ARBA" id="ARBA00022989"/>
    </source>
</evidence>
<dbReference type="InParanoid" id="A0A3N4KUL8"/>
<dbReference type="SUPFAM" id="SSF56784">
    <property type="entry name" value="HAD-like"/>
    <property type="match status" value="1"/>
</dbReference>
<dbReference type="InterPro" id="IPR044492">
    <property type="entry name" value="P_typ_ATPase_HD_dom"/>
</dbReference>
<comment type="subcellular location">
    <subcellularLocation>
        <location evidence="1">Endomembrane system</location>
        <topology evidence="1">Multi-pass membrane protein</topology>
    </subcellularLocation>
    <subcellularLocation>
        <location evidence="13">Membrane</location>
    </subcellularLocation>
</comment>
<feature type="domain" description="HMA" evidence="16">
    <location>
        <begin position="29"/>
        <end position="95"/>
    </location>
</feature>
<feature type="domain" description="HMA" evidence="16">
    <location>
        <begin position="239"/>
        <end position="305"/>
    </location>
</feature>
<dbReference type="SUPFAM" id="SSF81653">
    <property type="entry name" value="Calcium ATPase, transduction domain A"/>
    <property type="match status" value="1"/>
</dbReference>
<evidence type="ECO:0000256" key="7">
    <source>
        <dbReference type="ARBA" id="ARBA00022741"/>
    </source>
</evidence>
<dbReference type="Pfam" id="PF00702">
    <property type="entry name" value="Hydrolase"/>
    <property type="match status" value="1"/>
</dbReference>
<keyword evidence="10 13" id="KW-1133">Transmembrane helix</keyword>
<keyword evidence="7 13" id="KW-0547">Nucleotide-binding</keyword>
<dbReference type="PRINTS" id="PR00119">
    <property type="entry name" value="CATATPASE"/>
</dbReference>
<protein>
    <recommendedName>
        <fullName evidence="3">P-type Cu(+) transporter</fullName>
        <ecNumber evidence="3">7.2.2.8</ecNumber>
    </recommendedName>
    <alternativeName>
        <fullName evidence="12">Cu(2+)-ATPase</fullName>
    </alternativeName>
</protein>
<dbReference type="Proteomes" id="UP000277580">
    <property type="component" value="Unassembled WGS sequence"/>
</dbReference>
<keyword evidence="14" id="KW-0175">Coiled coil</keyword>
<dbReference type="Gene3D" id="3.40.50.1000">
    <property type="entry name" value="HAD superfamily/HAD-like"/>
    <property type="match status" value="1"/>
</dbReference>
<reference evidence="17 18" key="1">
    <citation type="journal article" date="2018" name="Nat. Ecol. Evol.">
        <title>Pezizomycetes genomes reveal the molecular basis of ectomycorrhizal truffle lifestyle.</title>
        <authorList>
            <person name="Murat C."/>
            <person name="Payen T."/>
            <person name="Noel B."/>
            <person name="Kuo A."/>
            <person name="Morin E."/>
            <person name="Chen J."/>
            <person name="Kohler A."/>
            <person name="Krizsan K."/>
            <person name="Balestrini R."/>
            <person name="Da Silva C."/>
            <person name="Montanini B."/>
            <person name="Hainaut M."/>
            <person name="Levati E."/>
            <person name="Barry K.W."/>
            <person name="Belfiori B."/>
            <person name="Cichocki N."/>
            <person name="Clum A."/>
            <person name="Dockter R.B."/>
            <person name="Fauchery L."/>
            <person name="Guy J."/>
            <person name="Iotti M."/>
            <person name="Le Tacon F."/>
            <person name="Lindquist E.A."/>
            <person name="Lipzen A."/>
            <person name="Malagnac F."/>
            <person name="Mello A."/>
            <person name="Molinier V."/>
            <person name="Miyauchi S."/>
            <person name="Poulain J."/>
            <person name="Riccioni C."/>
            <person name="Rubini A."/>
            <person name="Sitrit Y."/>
            <person name="Splivallo R."/>
            <person name="Traeger S."/>
            <person name="Wang M."/>
            <person name="Zifcakova L."/>
            <person name="Wipf D."/>
            <person name="Zambonelli A."/>
            <person name="Paolocci F."/>
            <person name="Nowrousian M."/>
            <person name="Ottonello S."/>
            <person name="Baldrian P."/>
            <person name="Spatafora J.W."/>
            <person name="Henrissat B."/>
            <person name="Nagy L.G."/>
            <person name="Aury J.M."/>
            <person name="Wincker P."/>
            <person name="Grigoriev I.V."/>
            <person name="Bonfante P."/>
            <person name="Martin F.M."/>
        </authorList>
    </citation>
    <scope>NUCLEOTIDE SEQUENCE [LARGE SCALE GENOMIC DNA]</scope>
    <source>
        <strain evidence="17 18">CCBAS932</strain>
    </source>
</reference>
<dbReference type="InterPro" id="IPR059000">
    <property type="entry name" value="ATPase_P-type_domA"/>
</dbReference>
<evidence type="ECO:0000256" key="15">
    <source>
        <dbReference type="SAM" id="MobiDB-lite"/>
    </source>
</evidence>
<name>A0A3N4KUL8_9PEZI</name>
<dbReference type="SFLD" id="SFLDG00002">
    <property type="entry name" value="C1.7:_P-type_atpase_like"/>
    <property type="match status" value="1"/>
</dbReference>
<dbReference type="GO" id="GO:0005524">
    <property type="term" value="F:ATP binding"/>
    <property type="evidence" value="ECO:0007669"/>
    <property type="project" value="UniProtKB-UniRule"/>
</dbReference>
<evidence type="ECO:0000256" key="12">
    <source>
        <dbReference type="ARBA" id="ARBA00080126"/>
    </source>
</evidence>
<feature type="transmembrane region" description="Helical" evidence="13">
    <location>
        <begin position="187"/>
        <end position="205"/>
    </location>
</feature>
<dbReference type="GO" id="GO:0030003">
    <property type="term" value="P:intracellular monoatomic cation homeostasis"/>
    <property type="evidence" value="ECO:0007669"/>
    <property type="project" value="UniProtKB-ARBA"/>
</dbReference>
<dbReference type="STRING" id="1392247.A0A3N4KUL8"/>
<dbReference type="FunCoup" id="A0A3N4KUL8">
    <property type="interactions" value="437"/>
</dbReference>
<dbReference type="InterPro" id="IPR008250">
    <property type="entry name" value="ATPase_P-typ_transduc_dom_A_sf"/>
</dbReference>
<evidence type="ECO:0000256" key="6">
    <source>
        <dbReference type="ARBA" id="ARBA00022723"/>
    </source>
</evidence>